<evidence type="ECO:0000256" key="2">
    <source>
        <dbReference type="ARBA" id="ARBA00012465"/>
    </source>
</evidence>
<dbReference type="PANTHER" id="PTHR10363:SF2">
    <property type="entry name" value="BLEOMYCIN HYDROLASE"/>
    <property type="match status" value="1"/>
</dbReference>
<dbReference type="GO" id="GO:0043418">
    <property type="term" value="P:homocysteine catabolic process"/>
    <property type="evidence" value="ECO:0007669"/>
    <property type="project" value="TreeGrafter"/>
</dbReference>
<feature type="active site" evidence="10">
    <location>
        <position position="426"/>
    </location>
</feature>
<comment type="subcellular location">
    <subcellularLocation>
        <location evidence="9">Mitochondrion</location>
    </subcellularLocation>
    <subcellularLocation>
        <location evidence="9">Cytoplasm</location>
    </subcellularLocation>
</comment>
<comment type="function">
    <text evidence="7">The normal physiological role of the enzyme is unknown, but it is not essential for the viability of yeast cells. Has aminopeptidase activity, shortening substrate peptides sequentially by 1 amino acid. Has bleomycin hydrolase activity, which can protect the cell from the toxic effects of bleomycin. Has homocysteine-thiolactonase activity, protecting the cell against homocysteine toxicity. Acts as a repressor in the GAL4 regulatory system, but this does not require either the peptidase or nucleic acid-binding activities.</text>
</comment>
<gene>
    <name evidence="11" type="ORF">INT43_006506</name>
</gene>
<evidence type="ECO:0000256" key="5">
    <source>
        <dbReference type="ARBA" id="ARBA00022801"/>
    </source>
</evidence>
<dbReference type="InterPro" id="IPR038765">
    <property type="entry name" value="Papain-like_cys_pep_sf"/>
</dbReference>
<evidence type="ECO:0000256" key="6">
    <source>
        <dbReference type="ARBA" id="ARBA00022807"/>
    </source>
</evidence>
<dbReference type="PIRSF" id="PIRSF005700">
    <property type="entry name" value="PepC"/>
    <property type="match status" value="1"/>
</dbReference>
<comment type="catalytic activity">
    <reaction evidence="1 9">
        <text>Inactivates bleomycin B2 (a cytotoxic glycometallopeptide) by hydrolysis of a carboxyamide bond of beta-aminoalanine, but also shows general aminopeptidase activity. The specificity varies somewhat with source, but amino acid arylamides of Met, Leu and Ala are preferred.</text>
        <dbReference type="EC" id="3.4.22.40"/>
    </reaction>
</comment>
<protein>
    <recommendedName>
        <fullName evidence="3 9">Cysteine proteinase 1, mitochondrial</fullName>
        <ecNumber evidence="2 9">3.4.22.40</ecNumber>
    </recommendedName>
</protein>
<reference evidence="11" key="1">
    <citation type="submission" date="2020-12" db="EMBL/GenBank/DDBJ databases">
        <title>Metabolic potential, ecology and presence of endohyphal bacteria is reflected in genomic diversity of Mucoromycotina.</title>
        <authorList>
            <person name="Muszewska A."/>
            <person name="Okrasinska A."/>
            <person name="Steczkiewicz K."/>
            <person name="Drgas O."/>
            <person name="Orlowska M."/>
            <person name="Perlinska-Lenart U."/>
            <person name="Aleksandrzak-Piekarczyk T."/>
            <person name="Szatraj K."/>
            <person name="Zielenkiewicz U."/>
            <person name="Pilsyk S."/>
            <person name="Malc E."/>
            <person name="Mieczkowski P."/>
            <person name="Kruszewska J.S."/>
            <person name="Biernat P."/>
            <person name="Pawlowska J."/>
        </authorList>
    </citation>
    <scope>NUCLEOTIDE SEQUENCE</scope>
    <source>
        <strain evidence="11">WA0000067209</strain>
    </source>
</reference>
<organism evidence="11 12">
    <name type="scientific">Mortierella isabellina</name>
    <name type="common">Filamentous fungus</name>
    <name type="synonym">Umbelopsis isabellina</name>
    <dbReference type="NCBI Taxonomy" id="91625"/>
    <lineage>
        <taxon>Eukaryota</taxon>
        <taxon>Fungi</taxon>
        <taxon>Fungi incertae sedis</taxon>
        <taxon>Mucoromycota</taxon>
        <taxon>Mucoromycotina</taxon>
        <taxon>Umbelopsidomycetes</taxon>
        <taxon>Umbelopsidales</taxon>
        <taxon>Umbelopsidaceae</taxon>
        <taxon>Umbelopsis</taxon>
    </lineage>
</organism>
<evidence type="ECO:0000256" key="9">
    <source>
        <dbReference type="PIRNR" id="PIRNR005700"/>
    </source>
</evidence>
<dbReference type="PANTHER" id="PTHR10363">
    <property type="entry name" value="BLEOMYCIN HYDROLASE"/>
    <property type="match status" value="1"/>
</dbReference>
<dbReference type="Gene3D" id="3.90.70.10">
    <property type="entry name" value="Cysteine proteinases"/>
    <property type="match status" value="1"/>
</dbReference>
<dbReference type="CDD" id="cd00585">
    <property type="entry name" value="Peptidase_C1B"/>
    <property type="match status" value="1"/>
</dbReference>
<comment type="similarity">
    <text evidence="9">Belongs to the peptidase C1 family.</text>
</comment>
<dbReference type="AlphaFoldDB" id="A0A8H7UHQ3"/>
<evidence type="ECO:0000256" key="3">
    <source>
        <dbReference type="ARBA" id="ARBA00016900"/>
    </source>
</evidence>
<keyword evidence="6 9" id="KW-0788">Thiol protease</keyword>
<dbReference type="GO" id="GO:0070005">
    <property type="term" value="F:cysteine-type aminopeptidase activity"/>
    <property type="evidence" value="ECO:0007669"/>
    <property type="project" value="InterPro"/>
</dbReference>
<keyword evidence="5 9" id="KW-0378">Hydrolase</keyword>
<evidence type="ECO:0000256" key="1">
    <source>
        <dbReference type="ARBA" id="ARBA00000423"/>
    </source>
</evidence>
<evidence type="ECO:0000313" key="12">
    <source>
        <dbReference type="Proteomes" id="UP000654370"/>
    </source>
</evidence>
<dbReference type="GO" id="GO:0004197">
    <property type="term" value="F:cysteine-type endopeptidase activity"/>
    <property type="evidence" value="ECO:0007669"/>
    <property type="project" value="UniProtKB-EC"/>
</dbReference>
<dbReference type="EMBL" id="JAEPQZ010000003">
    <property type="protein sequence ID" value="KAG2183500.1"/>
    <property type="molecule type" value="Genomic_DNA"/>
</dbReference>
<dbReference type="GO" id="GO:0006508">
    <property type="term" value="P:proteolysis"/>
    <property type="evidence" value="ECO:0007669"/>
    <property type="project" value="UniProtKB-KW"/>
</dbReference>
<keyword evidence="9" id="KW-0496">Mitochondrion</keyword>
<dbReference type="Proteomes" id="UP000654370">
    <property type="component" value="Unassembled WGS sequence"/>
</dbReference>
<feature type="active site" evidence="10">
    <location>
        <position position="111"/>
    </location>
</feature>
<evidence type="ECO:0000313" key="11">
    <source>
        <dbReference type="EMBL" id="KAG2183500.1"/>
    </source>
</evidence>
<proteinExistence type="inferred from homology"/>
<evidence type="ECO:0000256" key="4">
    <source>
        <dbReference type="ARBA" id="ARBA00022670"/>
    </source>
</evidence>
<dbReference type="Pfam" id="PF03051">
    <property type="entry name" value="Peptidase_C1_2"/>
    <property type="match status" value="1"/>
</dbReference>
<evidence type="ECO:0000256" key="10">
    <source>
        <dbReference type="PIRSR" id="PIRSR005700-1"/>
    </source>
</evidence>
<accession>A0A8H7UHQ3</accession>
<keyword evidence="4 9" id="KW-0645">Protease</keyword>
<keyword evidence="9" id="KW-0963">Cytoplasm</keyword>
<dbReference type="SUPFAM" id="SSF54001">
    <property type="entry name" value="Cysteine proteinases"/>
    <property type="match status" value="1"/>
</dbReference>
<dbReference type="EC" id="3.4.22.40" evidence="2 9"/>
<dbReference type="InterPro" id="IPR000169">
    <property type="entry name" value="Pept_cys_AS"/>
</dbReference>
<keyword evidence="12" id="KW-1185">Reference proteome</keyword>
<feature type="active site" evidence="10">
    <location>
        <position position="404"/>
    </location>
</feature>
<dbReference type="PROSITE" id="PS00139">
    <property type="entry name" value="THIOL_PROTEASE_CYS"/>
    <property type="match status" value="1"/>
</dbReference>
<comment type="subunit">
    <text evidence="8">Homohexamer. Binds to nucleic acids. Binds single-stranded DNA and RNA with higher affinity than double-stranded DNA.</text>
</comment>
<dbReference type="OrthoDB" id="2666448at2759"/>
<evidence type="ECO:0000256" key="7">
    <source>
        <dbReference type="ARBA" id="ARBA00025347"/>
    </source>
</evidence>
<comment type="function">
    <text evidence="9">Has aminopeptidase activity, shortening substrate peptides sequentially by 1 amino acid. Has bleomycin hydrolase activity, which can protect the cell from the toxic effects of bleomycin. Has homocysteine-thiolactonase activity, protecting the cell against homocysteine toxicity.</text>
</comment>
<dbReference type="GO" id="GO:0005739">
    <property type="term" value="C:mitochondrion"/>
    <property type="evidence" value="ECO:0007669"/>
    <property type="project" value="UniProtKB-SubCell"/>
</dbReference>
<evidence type="ECO:0000256" key="8">
    <source>
        <dbReference type="ARBA" id="ARBA00026080"/>
    </source>
</evidence>
<dbReference type="GO" id="GO:0009636">
    <property type="term" value="P:response to toxic substance"/>
    <property type="evidence" value="ECO:0007669"/>
    <property type="project" value="TreeGrafter"/>
</dbReference>
<comment type="caution">
    <text evidence="11">The sequence shown here is derived from an EMBL/GenBank/DDBJ whole genome shotgun (WGS) entry which is preliminary data.</text>
</comment>
<dbReference type="InterPro" id="IPR004134">
    <property type="entry name" value="Peptidase_C1B"/>
</dbReference>
<name>A0A8H7UHQ3_MORIS</name>
<sequence length="484" mass="55341">MGASSSKSVVLDDDRQQVMSEKQLSHTFTALNLDDNEARIRFAGLSQEHLQRYEHEFYAEPKNVFAQNAITRNEITSVLVNHKASVKDQHVFNVQTDVEGKATNQKSSGRCWLFAGTNVLRRLLIQKYKLEEDFELSQSYLFFYDKLEKANYFLESMIDLADKDIDDRVVQYLLQAPVNDGGQWDMFINVVEKYGVVPKSAFPETYSSSSSSRLNWLATVKLREFAVEIRKAHEQGISASAIRAQKDRMVAEIHRILMITLGEPPKKFDWEVKNKEGKLVHIKNLTPTKFYKEVIDYKLTDTVSLINDPRNDYSKLYTVDRLGNVVGGLDIRYLNTSANNLKKLAIAVLKSNRPVWFGCDVGQFSNRDIAAMDTDLFNYELAFNVKLGLTKAQRVLYGESLMTHAMVFSGVHLDEDGNPVRWRVENSWGSDLGDKGYWIMSDKWFEQFVYQVVLEKKDVPHKLLALLDTEPTVLPAYDPMGALA</sequence>